<keyword evidence="2" id="KW-1185">Reference proteome</keyword>
<comment type="caution">
    <text evidence="1">The sequence shown here is derived from an EMBL/GenBank/DDBJ whole genome shotgun (WGS) entry which is preliminary data.</text>
</comment>
<reference evidence="1 2" key="1">
    <citation type="submission" date="2022-05" db="EMBL/GenBank/DDBJ databases">
        <title>Genome Sequencing of Bee-Associated Microbes.</title>
        <authorList>
            <person name="Dunlap C."/>
        </authorList>
    </citation>
    <scope>NUCLEOTIDE SEQUENCE [LARGE SCALE GENOMIC DNA]</scope>
    <source>
        <strain evidence="1 2">NRRL NRS-750</strain>
    </source>
</reference>
<evidence type="ECO:0000313" key="1">
    <source>
        <dbReference type="EMBL" id="MCY9529455.1"/>
    </source>
</evidence>
<sequence length="177" mass="21070">MRYFIVAEDDRIQGRVEPVGISEAIRKVMFSEKSAQEQDNRTFQFSIRDQSAVEYVDWLERPLPLISDRLKQLFIQIDPDIEAVPLVLTDMKRVRQELYWAIKPPLIECLSEQSEFRKDGTLKRLVICNHQVNRPIFQMKGIVEKHIFIHLAVAESMLRRDYRGIRLRRVETEVEEW</sequence>
<gene>
    <name evidence="1" type="ORF">M5X04_08930</name>
</gene>
<protein>
    <recommendedName>
        <fullName evidence="3">Serine protease</fullName>
    </recommendedName>
</protein>
<dbReference type="Proteomes" id="UP001527090">
    <property type="component" value="Unassembled WGS sequence"/>
</dbReference>
<dbReference type="RefSeq" id="WP_028531945.1">
    <property type="nucleotide sequence ID" value="NZ_JAMDLY010000009.1"/>
</dbReference>
<organism evidence="1 2">
    <name type="scientific">Paenibacillus alvei</name>
    <name type="common">Bacillus alvei</name>
    <dbReference type="NCBI Taxonomy" id="44250"/>
    <lineage>
        <taxon>Bacteria</taxon>
        <taxon>Bacillati</taxon>
        <taxon>Bacillota</taxon>
        <taxon>Bacilli</taxon>
        <taxon>Bacillales</taxon>
        <taxon>Paenibacillaceae</taxon>
        <taxon>Paenibacillus</taxon>
    </lineage>
</organism>
<dbReference type="EMBL" id="JAMDLY010000009">
    <property type="protein sequence ID" value="MCY9529455.1"/>
    <property type="molecule type" value="Genomic_DNA"/>
</dbReference>
<accession>A0ABT4E6U6</accession>
<name>A0ABT4E6U6_PAEAL</name>
<evidence type="ECO:0000313" key="2">
    <source>
        <dbReference type="Proteomes" id="UP001527090"/>
    </source>
</evidence>
<evidence type="ECO:0008006" key="3">
    <source>
        <dbReference type="Google" id="ProtNLM"/>
    </source>
</evidence>
<proteinExistence type="predicted"/>